<protein>
    <submittedName>
        <fullName evidence="1">Uncharacterized protein</fullName>
    </submittedName>
</protein>
<dbReference type="AlphaFoldDB" id="A0AAN9EY26"/>
<reference evidence="1 2" key="1">
    <citation type="submission" date="2024-01" db="EMBL/GenBank/DDBJ databases">
        <title>The genomes of 5 underutilized Papilionoideae crops provide insights into root nodulation and disease resistance.</title>
        <authorList>
            <person name="Yuan L."/>
        </authorList>
    </citation>
    <scope>NUCLEOTIDE SEQUENCE [LARGE SCALE GENOMIC DNA]</scope>
    <source>
        <strain evidence="1">LY-2023</strain>
        <tissue evidence="1">Leaf</tissue>
    </source>
</reference>
<accession>A0AAN9EY26</accession>
<evidence type="ECO:0000313" key="2">
    <source>
        <dbReference type="Proteomes" id="UP001359559"/>
    </source>
</evidence>
<organism evidence="1 2">
    <name type="scientific">Clitoria ternatea</name>
    <name type="common">Butterfly pea</name>
    <dbReference type="NCBI Taxonomy" id="43366"/>
    <lineage>
        <taxon>Eukaryota</taxon>
        <taxon>Viridiplantae</taxon>
        <taxon>Streptophyta</taxon>
        <taxon>Embryophyta</taxon>
        <taxon>Tracheophyta</taxon>
        <taxon>Spermatophyta</taxon>
        <taxon>Magnoliopsida</taxon>
        <taxon>eudicotyledons</taxon>
        <taxon>Gunneridae</taxon>
        <taxon>Pentapetalae</taxon>
        <taxon>rosids</taxon>
        <taxon>fabids</taxon>
        <taxon>Fabales</taxon>
        <taxon>Fabaceae</taxon>
        <taxon>Papilionoideae</taxon>
        <taxon>50 kb inversion clade</taxon>
        <taxon>NPAAA clade</taxon>
        <taxon>indigoferoid/millettioid clade</taxon>
        <taxon>Phaseoleae</taxon>
        <taxon>Clitoria</taxon>
    </lineage>
</organism>
<comment type="caution">
    <text evidence="1">The sequence shown here is derived from an EMBL/GenBank/DDBJ whole genome shotgun (WGS) entry which is preliminary data.</text>
</comment>
<name>A0AAN9EY26_CLITE</name>
<dbReference type="Proteomes" id="UP001359559">
    <property type="component" value="Unassembled WGS sequence"/>
</dbReference>
<proteinExistence type="predicted"/>
<evidence type="ECO:0000313" key="1">
    <source>
        <dbReference type="EMBL" id="KAK7263505.1"/>
    </source>
</evidence>
<dbReference type="EMBL" id="JAYKXN010000008">
    <property type="protein sequence ID" value="KAK7263505.1"/>
    <property type="molecule type" value="Genomic_DNA"/>
</dbReference>
<gene>
    <name evidence="1" type="ORF">RJT34_31096</name>
</gene>
<keyword evidence="2" id="KW-1185">Reference proteome</keyword>
<sequence length="156" mass="18351">MSTANDELCGLSERAVLISSLHILLRFVMDANRGTSYKWEKVNLDFLEVVRMFWHDPKLDLDNRLNILKIDRDSLQMMCCARQNHVIDFPWVNLVNHYTPIEQKQGVEQLDVDDIIMRMKLESEHMFTDKDVDVILEKINGIVQRLVENDVYDEVT</sequence>